<organism evidence="1 2">
    <name type="scientific">Phaseolus coccineus</name>
    <name type="common">Scarlet runner bean</name>
    <name type="synonym">Phaseolus multiflorus</name>
    <dbReference type="NCBI Taxonomy" id="3886"/>
    <lineage>
        <taxon>Eukaryota</taxon>
        <taxon>Viridiplantae</taxon>
        <taxon>Streptophyta</taxon>
        <taxon>Embryophyta</taxon>
        <taxon>Tracheophyta</taxon>
        <taxon>Spermatophyta</taxon>
        <taxon>Magnoliopsida</taxon>
        <taxon>eudicotyledons</taxon>
        <taxon>Gunneridae</taxon>
        <taxon>Pentapetalae</taxon>
        <taxon>rosids</taxon>
        <taxon>fabids</taxon>
        <taxon>Fabales</taxon>
        <taxon>Fabaceae</taxon>
        <taxon>Papilionoideae</taxon>
        <taxon>50 kb inversion clade</taxon>
        <taxon>NPAAA clade</taxon>
        <taxon>indigoferoid/millettioid clade</taxon>
        <taxon>Phaseoleae</taxon>
        <taxon>Phaseolus</taxon>
    </lineage>
</organism>
<keyword evidence="2" id="KW-1185">Reference proteome</keyword>
<dbReference type="EMBL" id="JAYMYR010000009">
    <property type="protein sequence ID" value="KAK7341154.1"/>
    <property type="molecule type" value="Genomic_DNA"/>
</dbReference>
<dbReference type="AlphaFoldDB" id="A0AAN9LVD4"/>
<accession>A0AAN9LVD4</accession>
<proteinExistence type="predicted"/>
<protein>
    <submittedName>
        <fullName evidence="1">Uncharacterized protein</fullName>
    </submittedName>
</protein>
<comment type="caution">
    <text evidence="1">The sequence shown here is derived from an EMBL/GenBank/DDBJ whole genome shotgun (WGS) entry which is preliminary data.</text>
</comment>
<gene>
    <name evidence="1" type="ORF">VNO80_24079</name>
</gene>
<sequence length="133" mass="15082">MDRHRLDEKDFEFIGEGEMKLVGVLVQAEILQLHRVPPFLYYGQITLSLHWIGKNAFVIFCSNYIGSPMGYMWSCKTSIAPSQNRTNVQYFVGSRIHVSCCSESNIKAIDDSVGTDFSSSLSFLHKSLQVKLQ</sequence>
<evidence type="ECO:0000313" key="1">
    <source>
        <dbReference type="EMBL" id="KAK7341154.1"/>
    </source>
</evidence>
<name>A0AAN9LVD4_PHACN</name>
<evidence type="ECO:0000313" key="2">
    <source>
        <dbReference type="Proteomes" id="UP001374584"/>
    </source>
</evidence>
<dbReference type="Proteomes" id="UP001374584">
    <property type="component" value="Unassembled WGS sequence"/>
</dbReference>
<reference evidence="1 2" key="1">
    <citation type="submission" date="2024-01" db="EMBL/GenBank/DDBJ databases">
        <title>The genomes of 5 underutilized Papilionoideae crops provide insights into root nodulation and disease resistanc.</title>
        <authorList>
            <person name="Jiang F."/>
        </authorList>
    </citation>
    <scope>NUCLEOTIDE SEQUENCE [LARGE SCALE GENOMIC DNA]</scope>
    <source>
        <strain evidence="1">JINMINGXINNONG_FW02</strain>
        <tissue evidence="1">Leaves</tissue>
    </source>
</reference>